<feature type="non-terminal residue" evidence="3">
    <location>
        <position position="84"/>
    </location>
</feature>
<feature type="domain" description="ChsH2 C-terminal OB-fold" evidence="1">
    <location>
        <begin position="52"/>
        <end position="84"/>
    </location>
</feature>
<dbReference type="SUPFAM" id="SSF50249">
    <property type="entry name" value="Nucleic acid-binding proteins"/>
    <property type="match status" value="1"/>
</dbReference>
<protein>
    <recommendedName>
        <fullName evidence="4">DUF35 domain-containing protein</fullName>
    </recommendedName>
</protein>
<evidence type="ECO:0008006" key="4">
    <source>
        <dbReference type="Google" id="ProtNLM"/>
    </source>
</evidence>
<organism evidence="3">
    <name type="scientific">marine metagenome</name>
    <dbReference type="NCBI Taxonomy" id="408172"/>
    <lineage>
        <taxon>unclassified sequences</taxon>
        <taxon>metagenomes</taxon>
        <taxon>ecological metagenomes</taxon>
    </lineage>
</organism>
<evidence type="ECO:0000259" key="1">
    <source>
        <dbReference type="Pfam" id="PF01796"/>
    </source>
</evidence>
<dbReference type="Gene3D" id="6.10.30.10">
    <property type="match status" value="1"/>
</dbReference>
<gene>
    <name evidence="3" type="ORF">METZ01_LOCUS305415</name>
</gene>
<dbReference type="InterPro" id="IPR012340">
    <property type="entry name" value="NA-bd_OB-fold"/>
</dbReference>
<dbReference type="EMBL" id="UINC01096022">
    <property type="protein sequence ID" value="SVC52561.1"/>
    <property type="molecule type" value="Genomic_DNA"/>
</dbReference>
<feature type="non-terminal residue" evidence="3">
    <location>
        <position position="1"/>
    </location>
</feature>
<dbReference type="Pfam" id="PF12172">
    <property type="entry name" value="zf-ChsH2"/>
    <property type="match status" value="1"/>
</dbReference>
<dbReference type="InterPro" id="IPR052513">
    <property type="entry name" value="Thioester_dehydratase-like"/>
</dbReference>
<name>A0A382MZ18_9ZZZZ</name>
<dbReference type="PANTHER" id="PTHR34075:SF5">
    <property type="entry name" value="BLR3430 PROTEIN"/>
    <property type="match status" value="1"/>
</dbReference>
<dbReference type="Pfam" id="PF01796">
    <property type="entry name" value="OB_ChsH2_C"/>
    <property type="match status" value="1"/>
</dbReference>
<evidence type="ECO:0000259" key="2">
    <source>
        <dbReference type="Pfam" id="PF12172"/>
    </source>
</evidence>
<proteinExistence type="predicted"/>
<accession>A0A382MZ18</accession>
<evidence type="ECO:0000313" key="3">
    <source>
        <dbReference type="EMBL" id="SVC52561.1"/>
    </source>
</evidence>
<dbReference type="InterPro" id="IPR022002">
    <property type="entry name" value="ChsH2_Znr"/>
</dbReference>
<dbReference type="PANTHER" id="PTHR34075">
    <property type="entry name" value="BLR3430 PROTEIN"/>
    <property type="match status" value="1"/>
</dbReference>
<reference evidence="3" key="1">
    <citation type="submission" date="2018-05" db="EMBL/GenBank/DDBJ databases">
        <authorList>
            <person name="Lanie J.A."/>
            <person name="Ng W.-L."/>
            <person name="Kazmierczak K.M."/>
            <person name="Andrzejewski T.M."/>
            <person name="Davidsen T.M."/>
            <person name="Wayne K.J."/>
            <person name="Tettelin H."/>
            <person name="Glass J.I."/>
            <person name="Rusch D."/>
            <person name="Podicherti R."/>
            <person name="Tsui H.-C.T."/>
            <person name="Winkler M.E."/>
        </authorList>
    </citation>
    <scope>NUCLEOTIDE SEQUENCE</scope>
</reference>
<dbReference type="InterPro" id="IPR002878">
    <property type="entry name" value="ChsH2_C"/>
</dbReference>
<sequence>VFPAPPENVEYEEFWTNVNEGKLLLPRCKDTDQLFWYPRKISPFTLSGNIEWVQASGKGVIYTFSVMRRAEPEYVIAYVRLDEG</sequence>
<feature type="domain" description="ChsH2 rubredoxin-like zinc ribbon" evidence="2">
    <location>
        <begin position="18"/>
        <end position="39"/>
    </location>
</feature>
<dbReference type="AlphaFoldDB" id="A0A382MZ18"/>